<protein>
    <submittedName>
        <fullName evidence="2">Phage holin, lambda family</fullName>
    </submittedName>
</protein>
<feature type="transmembrane region" description="Helical" evidence="1">
    <location>
        <begin position="12"/>
        <end position="33"/>
    </location>
</feature>
<sequence>MPEKNPDVWGQIWNFIAVHLVNHNQLICGVVIAMFTSVTKSFLYGKTDTAKRVLAEAVLCGVLAGVSRPILEVSGLSIDLITPIGAMIGLAGTSAIRQLILKFINRKIDGVDNNAN</sequence>
<reference evidence="2 3" key="1">
    <citation type="journal article" date="2018" name="Int J Genomics">
        <title>Comparative Genomics of the First and Complete Genome of "Actinobacillus porcitonsillarum" Supports the Novel Species Hypothesis.</title>
        <authorList>
            <person name="Dona V."/>
            <person name="Perreten V."/>
        </authorList>
    </citation>
    <scope>NUCLEOTIDE SEQUENCE [LARGE SCALE GENOMIC DNA]</scope>
    <source>
        <strain evidence="2 3">S4074</strain>
    </source>
</reference>
<accession>A0ABM6X5N8</accession>
<evidence type="ECO:0000313" key="3">
    <source>
        <dbReference type="Proteomes" id="UP000251823"/>
    </source>
</evidence>
<keyword evidence="1" id="KW-1133">Transmembrane helix</keyword>
<keyword evidence="3" id="KW-1185">Reference proteome</keyword>
<evidence type="ECO:0000256" key="1">
    <source>
        <dbReference type="SAM" id="Phobius"/>
    </source>
</evidence>
<dbReference type="InterPro" id="IPR006481">
    <property type="entry name" value="Phage_lambda_GpS_holin"/>
</dbReference>
<keyword evidence="1" id="KW-0472">Membrane</keyword>
<keyword evidence="1" id="KW-0812">Transmembrane</keyword>
<dbReference type="Pfam" id="PF05106">
    <property type="entry name" value="Phage_holin_3_1"/>
    <property type="match status" value="1"/>
</dbReference>
<dbReference type="EMBL" id="CP030753">
    <property type="protein sequence ID" value="AXA22535.1"/>
    <property type="molecule type" value="Genomic_DNA"/>
</dbReference>
<dbReference type="RefSeq" id="WP_043991789.1">
    <property type="nucleotide sequence ID" value="NZ_CBDBSU010000003.1"/>
</dbReference>
<reference evidence="3" key="2">
    <citation type="submission" date="2018-06" db="EMBL/GenBank/DDBJ databases">
        <title>Complete genome sequence of Actinobacillus pleuropneumoniae serotype 1 strain S4074 obtained by Oxford Nanopore and Illumina sequencing technologies.</title>
        <authorList>
            <person name="Dona V."/>
            <person name="Perreten V."/>
        </authorList>
    </citation>
    <scope>NUCLEOTIDE SEQUENCE [LARGE SCALE GENOMIC DNA]</scope>
    <source>
        <strain evidence="3">S4074</strain>
    </source>
</reference>
<dbReference type="GeneID" id="48598692"/>
<name>A0ABM6X5N8_ACTPL</name>
<proteinExistence type="predicted"/>
<dbReference type="NCBIfam" id="TIGR01594">
    <property type="entry name" value="holin_lambda"/>
    <property type="match status" value="1"/>
</dbReference>
<organism evidence="2 3">
    <name type="scientific">Actinobacillus pleuropneumoniae</name>
    <name type="common">Haemophilus pleuropneumoniae</name>
    <dbReference type="NCBI Taxonomy" id="715"/>
    <lineage>
        <taxon>Bacteria</taxon>
        <taxon>Pseudomonadati</taxon>
        <taxon>Pseudomonadota</taxon>
        <taxon>Gammaproteobacteria</taxon>
        <taxon>Pasteurellales</taxon>
        <taxon>Pasteurellaceae</taxon>
        <taxon>Actinobacillus</taxon>
    </lineage>
</organism>
<evidence type="ECO:0000313" key="2">
    <source>
        <dbReference type="EMBL" id="AXA22535.1"/>
    </source>
</evidence>
<dbReference type="Proteomes" id="UP000251823">
    <property type="component" value="Chromosome"/>
</dbReference>
<gene>
    <name evidence="2" type="ORF">DRF63_02765</name>
</gene>